<dbReference type="FunFam" id="3.40.640.10:FF:000009">
    <property type="entry name" value="Cystathionine gamma-synthase homolog"/>
    <property type="match status" value="1"/>
</dbReference>
<keyword evidence="7" id="KW-1185">Reference proteome</keyword>
<reference evidence="6 7" key="1">
    <citation type="journal article" date="2011" name="J. Bacteriol.">
        <title>Draft genome sequence of Sporolactobacillus inulinus strain CASD, an efficient D-lactic acid-producing bacterium with high-concentration lactate tolerance capability.</title>
        <authorList>
            <person name="Yu B."/>
            <person name="Su F."/>
            <person name="Wang L."/>
            <person name="Xu K."/>
            <person name="Zhao B."/>
            <person name="Xu P."/>
        </authorList>
    </citation>
    <scope>NUCLEOTIDE SEQUENCE [LARGE SCALE GENOMIC DNA]</scope>
    <source>
        <strain evidence="6 7">CASD</strain>
    </source>
</reference>
<comment type="cofactor">
    <cofactor evidence="1 5">
        <name>pyridoxal 5'-phosphate</name>
        <dbReference type="ChEBI" id="CHEBI:597326"/>
    </cofactor>
</comment>
<dbReference type="PROSITE" id="PS00868">
    <property type="entry name" value="CYS_MET_METAB_PP"/>
    <property type="match status" value="1"/>
</dbReference>
<dbReference type="SUPFAM" id="SSF53383">
    <property type="entry name" value="PLP-dependent transferases"/>
    <property type="match status" value="1"/>
</dbReference>
<dbReference type="AlphaFoldDB" id="A0A0U1QQX9"/>
<evidence type="ECO:0000256" key="1">
    <source>
        <dbReference type="ARBA" id="ARBA00001933"/>
    </source>
</evidence>
<evidence type="ECO:0000313" key="6">
    <source>
        <dbReference type="EMBL" id="KLI03168.1"/>
    </source>
</evidence>
<evidence type="ECO:0000256" key="2">
    <source>
        <dbReference type="ARBA" id="ARBA00009077"/>
    </source>
</evidence>
<dbReference type="PANTHER" id="PTHR11808">
    <property type="entry name" value="TRANS-SULFURATION ENZYME FAMILY MEMBER"/>
    <property type="match status" value="1"/>
</dbReference>
<sequence length="373" mass="41055">MASYQTETKLAQIGNGFDELGAVNAPIYLSTAYKHEGIGISKGFDYTRTGNPTRSILEKAIADVEGGQEGFACSSGMSAIQLVLQLFSSGDHIIASRDLYGGTFRLFDILKEQYHLSFSYWDGESLDELTDLVCPETKAIFIETPTNPLMHEVDLSAIAKITKQNDFLLIVDNTFYTPILQRPIEQGADLVVHSATKYLAGHNDVLAGLVVSNVTKVTEKLRLYHNSCGAVLDPFSSWLVIRGLKTLALRIRQHQENARKIVAYLEEQPLVTKVLYPGKGGMVSFELTSPKQVEPFLTALKLITFAESLGGVESLITYPATQTHADIPEALRLKYGLSNSLLRLSTGIEHSDDLITDLDQAFESLKVGVVEHE</sequence>
<dbReference type="Proteomes" id="UP000035553">
    <property type="component" value="Unassembled WGS sequence"/>
</dbReference>
<keyword evidence="6" id="KW-0808">Transferase</keyword>
<feature type="modified residue" description="N6-(pyridoxal phosphate)lysine" evidence="4">
    <location>
        <position position="197"/>
    </location>
</feature>
<organism evidence="6 7">
    <name type="scientific">Sporolactobacillus inulinus CASD</name>
    <dbReference type="NCBI Taxonomy" id="1069536"/>
    <lineage>
        <taxon>Bacteria</taxon>
        <taxon>Bacillati</taxon>
        <taxon>Bacillota</taxon>
        <taxon>Bacilli</taxon>
        <taxon>Bacillales</taxon>
        <taxon>Sporolactobacillaceae</taxon>
        <taxon>Sporolactobacillus</taxon>
    </lineage>
</organism>
<evidence type="ECO:0000256" key="3">
    <source>
        <dbReference type="ARBA" id="ARBA00022898"/>
    </source>
</evidence>
<comment type="similarity">
    <text evidence="2 5">Belongs to the trans-sulfuration enzymes family.</text>
</comment>
<dbReference type="InterPro" id="IPR015421">
    <property type="entry name" value="PyrdxlP-dep_Trfase_major"/>
</dbReference>
<name>A0A0U1QQX9_9BACL</name>
<dbReference type="GO" id="GO:0030170">
    <property type="term" value="F:pyridoxal phosphate binding"/>
    <property type="evidence" value="ECO:0007669"/>
    <property type="project" value="InterPro"/>
</dbReference>
<dbReference type="RefSeq" id="WP_010026378.1">
    <property type="nucleotide sequence ID" value="NZ_AFVQ02000051.1"/>
</dbReference>
<dbReference type="STRING" id="1069536.SINU_04190"/>
<dbReference type="EMBL" id="AFVQ02000051">
    <property type="protein sequence ID" value="KLI03168.1"/>
    <property type="molecule type" value="Genomic_DNA"/>
</dbReference>
<dbReference type="InterPro" id="IPR054542">
    <property type="entry name" value="Cys_met_metab_PP"/>
</dbReference>
<dbReference type="GO" id="GO:0005737">
    <property type="term" value="C:cytoplasm"/>
    <property type="evidence" value="ECO:0007669"/>
    <property type="project" value="TreeGrafter"/>
</dbReference>
<dbReference type="PANTHER" id="PTHR11808:SF90">
    <property type="entry name" value="CYSTATHIONINE GAMMA-SYNTHASE"/>
    <property type="match status" value="1"/>
</dbReference>
<proteinExistence type="inferred from homology"/>
<dbReference type="PIRSF" id="PIRSF001434">
    <property type="entry name" value="CGS"/>
    <property type="match status" value="1"/>
</dbReference>
<comment type="caution">
    <text evidence="6">The sequence shown here is derived from an EMBL/GenBank/DDBJ whole genome shotgun (WGS) entry which is preliminary data.</text>
</comment>
<evidence type="ECO:0000256" key="4">
    <source>
        <dbReference type="PIRSR" id="PIRSR001434-2"/>
    </source>
</evidence>
<evidence type="ECO:0000313" key="7">
    <source>
        <dbReference type="Proteomes" id="UP000035553"/>
    </source>
</evidence>
<keyword evidence="3 4" id="KW-0663">Pyridoxal phosphate</keyword>
<dbReference type="InterPro" id="IPR015424">
    <property type="entry name" value="PyrdxlP-dep_Trfase"/>
</dbReference>
<dbReference type="OrthoDB" id="9780685at2"/>
<dbReference type="InterPro" id="IPR000277">
    <property type="entry name" value="Cys/Met-Metab_PyrdxlP-dep_enz"/>
</dbReference>
<dbReference type="FunFam" id="3.90.1150.10:FF:000070">
    <property type="entry name" value="Putative cystathionine gamma-synthase"/>
    <property type="match status" value="1"/>
</dbReference>
<dbReference type="Gene3D" id="3.90.1150.10">
    <property type="entry name" value="Aspartate Aminotransferase, domain 1"/>
    <property type="match status" value="2"/>
</dbReference>
<dbReference type="GO" id="GO:0019346">
    <property type="term" value="P:transsulfuration"/>
    <property type="evidence" value="ECO:0007669"/>
    <property type="project" value="InterPro"/>
</dbReference>
<gene>
    <name evidence="6" type="ORF">SINU_04190</name>
</gene>
<protein>
    <submittedName>
        <fullName evidence="6">Cystathionine gamma-synthase</fullName>
        <ecNumber evidence="6">2.5.1.48</ecNumber>
    </submittedName>
</protein>
<dbReference type="EC" id="2.5.1.48" evidence="6"/>
<accession>A0A0U1QQX9</accession>
<dbReference type="Pfam" id="PF01053">
    <property type="entry name" value="Cys_Met_Meta_PP"/>
    <property type="match status" value="1"/>
</dbReference>
<dbReference type="Gene3D" id="3.40.640.10">
    <property type="entry name" value="Type I PLP-dependent aspartate aminotransferase-like (Major domain)"/>
    <property type="match status" value="1"/>
</dbReference>
<dbReference type="CDD" id="cd00614">
    <property type="entry name" value="CGS_like"/>
    <property type="match status" value="1"/>
</dbReference>
<evidence type="ECO:0000256" key="5">
    <source>
        <dbReference type="RuleBase" id="RU362118"/>
    </source>
</evidence>
<dbReference type="GO" id="GO:0016846">
    <property type="term" value="F:carbon-sulfur lyase activity"/>
    <property type="evidence" value="ECO:0007669"/>
    <property type="project" value="TreeGrafter"/>
</dbReference>
<dbReference type="GO" id="GO:0003962">
    <property type="term" value="F:cystathionine gamma-synthase activity"/>
    <property type="evidence" value="ECO:0007669"/>
    <property type="project" value="UniProtKB-EC"/>
</dbReference>
<dbReference type="InterPro" id="IPR015422">
    <property type="entry name" value="PyrdxlP-dep_Trfase_small"/>
</dbReference>